<dbReference type="EMBL" id="HACA01033169">
    <property type="protein sequence ID" value="CDW50530.1"/>
    <property type="molecule type" value="Transcribed_RNA"/>
</dbReference>
<sequence length="68" mass="7894">MSVQGISPSKSRVETIDRLSPPKSLKRISYLIGIIQYYSRFVQNLVKHTGFLHPLLRGRIKFELKSQH</sequence>
<dbReference type="InterPro" id="IPR043502">
    <property type="entry name" value="DNA/RNA_pol_sf"/>
</dbReference>
<proteinExistence type="predicted"/>
<protein>
    <submittedName>
        <fullName evidence="1">Putative LOC100906060 [Metaseiulus occidentalis]</fullName>
    </submittedName>
</protein>
<dbReference type="Gene3D" id="3.30.70.270">
    <property type="match status" value="1"/>
</dbReference>
<name>A0A0K2VJM4_LEPSM</name>
<evidence type="ECO:0000313" key="1">
    <source>
        <dbReference type="EMBL" id="CDW50530.1"/>
    </source>
</evidence>
<dbReference type="GO" id="GO:0071897">
    <property type="term" value="P:DNA biosynthetic process"/>
    <property type="evidence" value="ECO:0007669"/>
    <property type="project" value="UniProtKB-ARBA"/>
</dbReference>
<dbReference type="AlphaFoldDB" id="A0A0K2VJM4"/>
<dbReference type="InterPro" id="IPR043128">
    <property type="entry name" value="Rev_trsase/Diguanyl_cyclase"/>
</dbReference>
<reference evidence="1" key="1">
    <citation type="submission" date="2014-05" db="EMBL/GenBank/DDBJ databases">
        <authorList>
            <person name="Chronopoulou M."/>
        </authorList>
    </citation>
    <scope>NUCLEOTIDE SEQUENCE</scope>
    <source>
        <tissue evidence="1">Whole organism</tissue>
    </source>
</reference>
<dbReference type="SUPFAM" id="SSF56672">
    <property type="entry name" value="DNA/RNA polymerases"/>
    <property type="match status" value="1"/>
</dbReference>
<accession>A0A0K2VJM4</accession>
<organism evidence="1">
    <name type="scientific">Lepeophtheirus salmonis</name>
    <name type="common">Salmon louse</name>
    <name type="synonym">Caligus salmonis</name>
    <dbReference type="NCBI Taxonomy" id="72036"/>
    <lineage>
        <taxon>Eukaryota</taxon>
        <taxon>Metazoa</taxon>
        <taxon>Ecdysozoa</taxon>
        <taxon>Arthropoda</taxon>
        <taxon>Crustacea</taxon>
        <taxon>Multicrustacea</taxon>
        <taxon>Hexanauplia</taxon>
        <taxon>Copepoda</taxon>
        <taxon>Siphonostomatoida</taxon>
        <taxon>Caligidae</taxon>
        <taxon>Lepeophtheirus</taxon>
    </lineage>
</organism>